<keyword evidence="5 7" id="KW-1133">Transmembrane helix</keyword>
<dbReference type="Pfam" id="PF01569">
    <property type="entry name" value="PAP2"/>
    <property type="match status" value="1"/>
</dbReference>
<dbReference type="PANTHER" id="PTHR14969">
    <property type="entry name" value="SPHINGOSINE-1-PHOSPHATE PHOSPHOHYDROLASE"/>
    <property type="match status" value="1"/>
</dbReference>
<dbReference type="OrthoDB" id="9773582at2"/>
<evidence type="ECO:0000259" key="8">
    <source>
        <dbReference type="SMART" id="SM00014"/>
    </source>
</evidence>
<protein>
    <recommendedName>
        <fullName evidence="8">Phosphatidic acid phosphatase type 2/haloperoxidase domain-containing protein</fullName>
    </recommendedName>
</protein>
<dbReference type="PANTHER" id="PTHR14969:SF62">
    <property type="entry name" value="DECAPRENYLPHOSPHORYL-5-PHOSPHORIBOSE PHOSPHATASE RV3807C-RELATED"/>
    <property type="match status" value="1"/>
</dbReference>
<evidence type="ECO:0000256" key="3">
    <source>
        <dbReference type="ARBA" id="ARBA00022692"/>
    </source>
</evidence>
<dbReference type="CDD" id="cd01610">
    <property type="entry name" value="PAP2_like"/>
    <property type="match status" value="1"/>
</dbReference>
<dbReference type="GO" id="GO:0005886">
    <property type="term" value="C:plasma membrane"/>
    <property type="evidence" value="ECO:0007669"/>
    <property type="project" value="UniProtKB-SubCell"/>
</dbReference>
<keyword evidence="3 7" id="KW-0812">Transmembrane</keyword>
<evidence type="ECO:0000256" key="7">
    <source>
        <dbReference type="SAM" id="Phobius"/>
    </source>
</evidence>
<organism evidence="9 10">
    <name type="scientific">Solitalea longa</name>
    <dbReference type="NCBI Taxonomy" id="2079460"/>
    <lineage>
        <taxon>Bacteria</taxon>
        <taxon>Pseudomonadati</taxon>
        <taxon>Bacteroidota</taxon>
        <taxon>Sphingobacteriia</taxon>
        <taxon>Sphingobacteriales</taxon>
        <taxon>Sphingobacteriaceae</taxon>
        <taxon>Solitalea</taxon>
    </lineage>
</organism>
<dbReference type="SUPFAM" id="SSF48317">
    <property type="entry name" value="Acid phosphatase/Vanadium-dependent haloperoxidase"/>
    <property type="match status" value="1"/>
</dbReference>
<gene>
    <name evidence="9" type="ORF">C3K47_02740</name>
</gene>
<feature type="transmembrane region" description="Helical" evidence="7">
    <location>
        <begin position="12"/>
        <end position="36"/>
    </location>
</feature>
<proteinExistence type="predicted"/>
<dbReference type="InterPro" id="IPR000326">
    <property type="entry name" value="PAP2/HPO"/>
</dbReference>
<feature type="transmembrane region" description="Helical" evidence="7">
    <location>
        <begin position="177"/>
        <end position="197"/>
    </location>
</feature>
<dbReference type="AlphaFoldDB" id="A0A2S5A8A7"/>
<sequence length="205" mass="23352">MFKLYNQHKTYFLLFSIWVIVVGLLIIVCGSDLLFILLHKNLGGFADLFFRLITELVSTIGVTIILILLLFRNWREGIKATIAMISSTIITHSLKIWVDAPRPWVYFKNESMIRTIEGVVLLPNHSFPSGHSTAAFAMAAVLAFTFNDKRLSPWFFIMAVLIAYSRIYLGQHFPLDIYVGSLVGMISASLTWSFVVFKKQKVELN</sequence>
<feature type="transmembrane region" description="Helical" evidence="7">
    <location>
        <begin position="153"/>
        <end position="171"/>
    </location>
</feature>
<evidence type="ECO:0000256" key="4">
    <source>
        <dbReference type="ARBA" id="ARBA00022801"/>
    </source>
</evidence>
<feature type="domain" description="Phosphatidic acid phosphatase type 2/haloperoxidase" evidence="8">
    <location>
        <begin position="77"/>
        <end position="192"/>
    </location>
</feature>
<keyword evidence="4" id="KW-0378">Hydrolase</keyword>
<reference evidence="9 10" key="1">
    <citation type="submission" date="2018-01" db="EMBL/GenBank/DDBJ databases">
        <authorList>
            <person name="Gaut B.S."/>
            <person name="Morton B.R."/>
            <person name="Clegg M.T."/>
            <person name="Duvall M.R."/>
        </authorList>
    </citation>
    <scope>NUCLEOTIDE SEQUENCE [LARGE SCALE GENOMIC DNA]</scope>
    <source>
        <strain evidence="9 10">HR-AV</strain>
    </source>
</reference>
<feature type="transmembrane region" description="Helical" evidence="7">
    <location>
        <begin position="48"/>
        <end position="71"/>
    </location>
</feature>
<evidence type="ECO:0000313" key="10">
    <source>
        <dbReference type="Proteomes" id="UP000236893"/>
    </source>
</evidence>
<dbReference type="GO" id="GO:0016787">
    <property type="term" value="F:hydrolase activity"/>
    <property type="evidence" value="ECO:0007669"/>
    <property type="project" value="UniProtKB-KW"/>
</dbReference>
<keyword evidence="10" id="KW-1185">Reference proteome</keyword>
<name>A0A2S5A8A7_9SPHI</name>
<evidence type="ECO:0000256" key="2">
    <source>
        <dbReference type="ARBA" id="ARBA00022475"/>
    </source>
</evidence>
<dbReference type="EMBL" id="PQVF01000002">
    <property type="protein sequence ID" value="POY38333.1"/>
    <property type="molecule type" value="Genomic_DNA"/>
</dbReference>
<dbReference type="Gene3D" id="1.20.144.10">
    <property type="entry name" value="Phosphatidic acid phosphatase type 2/haloperoxidase"/>
    <property type="match status" value="1"/>
</dbReference>
<evidence type="ECO:0000256" key="5">
    <source>
        <dbReference type="ARBA" id="ARBA00022989"/>
    </source>
</evidence>
<dbReference type="Proteomes" id="UP000236893">
    <property type="component" value="Unassembled WGS sequence"/>
</dbReference>
<evidence type="ECO:0000256" key="6">
    <source>
        <dbReference type="ARBA" id="ARBA00023136"/>
    </source>
</evidence>
<keyword evidence="6 7" id="KW-0472">Membrane</keyword>
<comment type="caution">
    <text evidence="9">The sequence shown here is derived from an EMBL/GenBank/DDBJ whole genome shotgun (WGS) entry which is preliminary data.</text>
</comment>
<evidence type="ECO:0000256" key="1">
    <source>
        <dbReference type="ARBA" id="ARBA00004651"/>
    </source>
</evidence>
<dbReference type="RefSeq" id="WP_103787563.1">
    <property type="nucleotide sequence ID" value="NZ_PQVF01000002.1"/>
</dbReference>
<comment type="subcellular location">
    <subcellularLocation>
        <location evidence="1">Cell membrane</location>
        <topology evidence="1">Multi-pass membrane protein</topology>
    </subcellularLocation>
</comment>
<dbReference type="InterPro" id="IPR036938">
    <property type="entry name" value="PAP2/HPO_sf"/>
</dbReference>
<accession>A0A2S5A8A7</accession>
<dbReference type="SMART" id="SM00014">
    <property type="entry name" value="acidPPc"/>
    <property type="match status" value="1"/>
</dbReference>
<keyword evidence="2" id="KW-1003">Cell membrane</keyword>
<evidence type="ECO:0000313" key="9">
    <source>
        <dbReference type="EMBL" id="POY38333.1"/>
    </source>
</evidence>